<dbReference type="InterPro" id="IPR015168">
    <property type="entry name" value="SsuA/THI5"/>
</dbReference>
<reference evidence="14 15" key="1">
    <citation type="submission" date="2019-02" db="EMBL/GenBank/DDBJ databases">
        <title>Genomic Encyclopedia of Type Strains, Phase IV (KMG-IV): sequencing the most valuable type-strain genomes for metagenomic binning, comparative biology and taxonomic classification.</title>
        <authorList>
            <person name="Goeker M."/>
        </authorList>
    </citation>
    <scope>NUCLEOTIDE SEQUENCE [LARGE SCALE GENOMIC DNA]</scope>
    <source>
        <strain evidence="14 15">K24</strain>
    </source>
</reference>
<dbReference type="Gene3D" id="3.40.190.10">
    <property type="entry name" value="Periplasmic binding protein-like II"/>
    <property type="match status" value="2"/>
</dbReference>
<dbReference type="Pfam" id="PF09084">
    <property type="entry name" value="NMT1"/>
    <property type="match status" value="1"/>
</dbReference>
<dbReference type="GO" id="GO:0016740">
    <property type="term" value="F:transferase activity"/>
    <property type="evidence" value="ECO:0007669"/>
    <property type="project" value="UniProtKB-KW"/>
</dbReference>
<dbReference type="PANTHER" id="PTHR31528:SF1">
    <property type="entry name" value="4-AMINO-5-HYDROXYMETHYL-2-METHYLPYRIMIDINE PHOSPHATE SYNTHASE THI11-RELATED"/>
    <property type="match status" value="1"/>
</dbReference>
<feature type="domain" description="SsuA/THI5-like" evidence="13">
    <location>
        <begin position="43"/>
        <end position="256"/>
    </location>
</feature>
<feature type="signal peptide" evidence="12">
    <location>
        <begin position="1"/>
        <end position="23"/>
    </location>
</feature>
<name>A0A4Q7NJM1_9BURK</name>
<evidence type="ECO:0000256" key="5">
    <source>
        <dbReference type="ARBA" id="ARBA00022679"/>
    </source>
</evidence>
<evidence type="ECO:0000256" key="6">
    <source>
        <dbReference type="ARBA" id="ARBA00022723"/>
    </source>
</evidence>
<protein>
    <recommendedName>
        <fullName evidence="10">Thiamine pyrimidine synthase</fullName>
    </recommendedName>
</protein>
<evidence type="ECO:0000256" key="8">
    <source>
        <dbReference type="ARBA" id="ARBA00022977"/>
    </source>
</evidence>
<evidence type="ECO:0000256" key="11">
    <source>
        <dbReference type="ARBA" id="ARBA00048179"/>
    </source>
</evidence>
<comment type="caution">
    <text evidence="14">The sequence shown here is derived from an EMBL/GenBank/DDBJ whole genome shotgun (WGS) entry which is preliminary data.</text>
</comment>
<evidence type="ECO:0000259" key="13">
    <source>
        <dbReference type="Pfam" id="PF09084"/>
    </source>
</evidence>
<keyword evidence="7" id="KW-0663">Pyridoxal phosphate</keyword>
<dbReference type="GO" id="GO:0009228">
    <property type="term" value="P:thiamine biosynthetic process"/>
    <property type="evidence" value="ECO:0007669"/>
    <property type="project" value="UniProtKB-KW"/>
</dbReference>
<accession>A0A4Q7NJM1</accession>
<sequence length="338" mass="36211">MKLFSGLKLLAVGALFAVGSAQAAEPTRIKFAFNFALDGSAGPYLLALERGYFKEQGLDVTIDPSSGSGDAVTRVASGTYQMASADFSTLVEFASRQPAVTPKVVFVMYERAPQAIISLSSAGIKKPADLAGKTVGGGNADGPARLFPALMRIADVDPSKITYKQISPQLRDSMLLTGQVDAVIGNDYTSWFNLKGRGAKRENVDILEYADFGLDVYSNSIIASQALLRDKPEAVRKFIAAALKGWRDAIADPAAATKAVAARNRLIDPVLETERLQFLIDHKVRTPNVQKHGIGYVDADRMKKNIATITESFELPAAPPVSLVYDPQFAPGGKSAVQ</sequence>
<proteinExistence type="inferred from homology"/>
<dbReference type="InterPro" id="IPR027939">
    <property type="entry name" value="NMT1/THI5"/>
</dbReference>
<evidence type="ECO:0000256" key="12">
    <source>
        <dbReference type="SAM" id="SignalP"/>
    </source>
</evidence>
<organism evidence="14 15">
    <name type="scientific">Pigmentiphaga kullae</name>
    <dbReference type="NCBI Taxonomy" id="151784"/>
    <lineage>
        <taxon>Bacteria</taxon>
        <taxon>Pseudomonadati</taxon>
        <taxon>Pseudomonadota</taxon>
        <taxon>Betaproteobacteria</taxon>
        <taxon>Burkholderiales</taxon>
        <taxon>Alcaligenaceae</taxon>
        <taxon>Pigmentiphaga</taxon>
    </lineage>
</organism>
<evidence type="ECO:0000313" key="15">
    <source>
        <dbReference type="Proteomes" id="UP000292445"/>
    </source>
</evidence>
<evidence type="ECO:0000256" key="4">
    <source>
        <dbReference type="ARBA" id="ARBA00011738"/>
    </source>
</evidence>
<evidence type="ECO:0000256" key="9">
    <source>
        <dbReference type="ARBA" id="ARBA00023004"/>
    </source>
</evidence>
<comment type="similarity">
    <text evidence="3">Belongs to the NMT1/THI5 family.</text>
</comment>
<feature type="chain" id="PRO_5020184505" description="Thiamine pyrimidine synthase" evidence="12">
    <location>
        <begin position="24"/>
        <end position="338"/>
    </location>
</feature>
<dbReference type="AlphaFoldDB" id="A0A4Q7NJM1"/>
<keyword evidence="15" id="KW-1185">Reference proteome</keyword>
<comment type="subunit">
    <text evidence="4">Homodimer.</text>
</comment>
<gene>
    <name evidence="14" type="ORF">EV675_0719</name>
</gene>
<evidence type="ECO:0000256" key="10">
    <source>
        <dbReference type="ARBA" id="ARBA00033171"/>
    </source>
</evidence>
<keyword evidence="12" id="KW-0732">Signal</keyword>
<evidence type="ECO:0000256" key="2">
    <source>
        <dbReference type="ARBA" id="ARBA00004948"/>
    </source>
</evidence>
<keyword evidence="5" id="KW-0808">Transferase</keyword>
<dbReference type="EMBL" id="SGXC01000001">
    <property type="protein sequence ID" value="RZS84700.1"/>
    <property type="molecule type" value="Genomic_DNA"/>
</dbReference>
<comment type="pathway">
    <text evidence="2">Cofactor biosynthesis; thiamine diphosphate biosynthesis.</text>
</comment>
<comment type="function">
    <text evidence="1">Responsible for the formation of the pyrimidine heterocycle in the thiamine biosynthesis pathway. Catalyzes the formation of hydroxymethylpyrimidine phosphate (HMP-P) from histidine and pyridoxal phosphate (PLP). The protein uses PLP and the active site histidine to form HMP-P, generating an inactive enzyme. The enzyme can only undergo a single turnover, which suggests it is a suicide enzyme.</text>
</comment>
<keyword evidence="9" id="KW-0408">Iron</keyword>
<evidence type="ECO:0000313" key="14">
    <source>
        <dbReference type="EMBL" id="RZS84700.1"/>
    </source>
</evidence>
<evidence type="ECO:0000256" key="7">
    <source>
        <dbReference type="ARBA" id="ARBA00022898"/>
    </source>
</evidence>
<evidence type="ECO:0000256" key="3">
    <source>
        <dbReference type="ARBA" id="ARBA00009406"/>
    </source>
</evidence>
<comment type="catalytic activity">
    <reaction evidence="11">
        <text>N(6)-(pyridoxal phosphate)-L-lysyl-[4-amino-5-hydroxymethyl-2-methylpyrimidine phosphate synthase] + L-histidyl-[4-amino-5-hydroxymethyl-2-methylpyrimidine phosphate synthase] + 2 Fe(3+) + 4 H2O = L-lysyl-[4-amino-5-hydroxymethyl-2-methylpyrimidine phosphate synthase] + (2S)-2-amino-5-hydroxy-4-oxopentanoyl-[4-amino-5-hydroxymethyl-2-methylpyrimidine phosphate synthase] + 4-amino-2-methyl-5-(phosphooxymethyl)pyrimidine + 3-oxopropanoate + 2 Fe(2+) + 2 H(+)</text>
        <dbReference type="Rhea" id="RHEA:65756"/>
        <dbReference type="Rhea" id="RHEA-COMP:16892"/>
        <dbReference type="Rhea" id="RHEA-COMP:16893"/>
        <dbReference type="Rhea" id="RHEA-COMP:16894"/>
        <dbReference type="Rhea" id="RHEA-COMP:16895"/>
        <dbReference type="ChEBI" id="CHEBI:15377"/>
        <dbReference type="ChEBI" id="CHEBI:15378"/>
        <dbReference type="ChEBI" id="CHEBI:29033"/>
        <dbReference type="ChEBI" id="CHEBI:29034"/>
        <dbReference type="ChEBI" id="CHEBI:29969"/>
        <dbReference type="ChEBI" id="CHEBI:29979"/>
        <dbReference type="ChEBI" id="CHEBI:33190"/>
        <dbReference type="ChEBI" id="CHEBI:58354"/>
        <dbReference type="ChEBI" id="CHEBI:143915"/>
        <dbReference type="ChEBI" id="CHEBI:157692"/>
    </reaction>
    <physiologicalReaction direction="left-to-right" evidence="11">
        <dbReference type="Rhea" id="RHEA:65757"/>
    </physiologicalReaction>
</comment>
<keyword evidence="8" id="KW-0784">Thiamine biosynthesis</keyword>
<dbReference type="Proteomes" id="UP000292445">
    <property type="component" value="Unassembled WGS sequence"/>
</dbReference>
<dbReference type="GO" id="GO:0046872">
    <property type="term" value="F:metal ion binding"/>
    <property type="evidence" value="ECO:0007669"/>
    <property type="project" value="UniProtKB-KW"/>
</dbReference>
<keyword evidence="6" id="KW-0479">Metal-binding</keyword>
<evidence type="ECO:0000256" key="1">
    <source>
        <dbReference type="ARBA" id="ARBA00003469"/>
    </source>
</evidence>
<dbReference type="SUPFAM" id="SSF53850">
    <property type="entry name" value="Periplasmic binding protein-like II"/>
    <property type="match status" value="1"/>
</dbReference>
<dbReference type="PANTHER" id="PTHR31528">
    <property type="entry name" value="4-AMINO-5-HYDROXYMETHYL-2-METHYLPYRIMIDINE PHOSPHATE SYNTHASE THI11-RELATED"/>
    <property type="match status" value="1"/>
</dbReference>